<dbReference type="CDD" id="cd06558">
    <property type="entry name" value="crotonase-like"/>
    <property type="match status" value="1"/>
</dbReference>
<gene>
    <name evidence="5" type="ORF">TSA1_26485</name>
</gene>
<name>A0A2M6UHB1_9BRAD</name>
<keyword evidence="2" id="KW-0443">Lipid metabolism</keyword>
<protein>
    <submittedName>
        <fullName evidence="5">Enoyl-CoA hydratase</fullName>
    </submittedName>
</protein>
<dbReference type="GO" id="GO:0016829">
    <property type="term" value="F:lyase activity"/>
    <property type="evidence" value="ECO:0007669"/>
    <property type="project" value="UniProtKB-KW"/>
</dbReference>
<comment type="similarity">
    <text evidence="1 4">Belongs to the enoyl-CoA hydratase/isomerase family.</text>
</comment>
<organism evidence="5 6">
    <name type="scientific">Bradyrhizobium nitroreducens</name>
    <dbReference type="NCBI Taxonomy" id="709803"/>
    <lineage>
        <taxon>Bacteria</taxon>
        <taxon>Pseudomonadati</taxon>
        <taxon>Pseudomonadota</taxon>
        <taxon>Alphaproteobacteria</taxon>
        <taxon>Hyphomicrobiales</taxon>
        <taxon>Nitrobacteraceae</taxon>
        <taxon>Bradyrhizobium</taxon>
    </lineage>
</organism>
<dbReference type="Proteomes" id="UP000228930">
    <property type="component" value="Unassembled WGS sequence"/>
</dbReference>
<dbReference type="SUPFAM" id="SSF52096">
    <property type="entry name" value="ClpP/crotonase"/>
    <property type="match status" value="1"/>
</dbReference>
<reference evidence="5 6" key="1">
    <citation type="submission" date="2015-06" db="EMBL/GenBank/DDBJ databases">
        <title>Comparative genome analysis of nirS-carrying Bradyrhizobium sp. strains.</title>
        <authorList>
            <person name="Ishii S."/>
            <person name="Jang J."/>
            <person name="Nishizawa T."/>
            <person name="Senoo K."/>
        </authorList>
    </citation>
    <scope>NUCLEOTIDE SEQUENCE [LARGE SCALE GENOMIC DNA]</scope>
    <source>
        <strain evidence="5 6">TSA1</strain>
    </source>
</reference>
<dbReference type="RefSeq" id="WP_100179054.1">
    <property type="nucleotide sequence ID" value="NZ_LFJC01000003.1"/>
</dbReference>
<evidence type="ECO:0000256" key="4">
    <source>
        <dbReference type="RuleBase" id="RU003707"/>
    </source>
</evidence>
<dbReference type="PROSITE" id="PS00166">
    <property type="entry name" value="ENOYL_COA_HYDRATASE"/>
    <property type="match status" value="1"/>
</dbReference>
<dbReference type="GO" id="GO:0006635">
    <property type="term" value="P:fatty acid beta-oxidation"/>
    <property type="evidence" value="ECO:0007669"/>
    <property type="project" value="TreeGrafter"/>
</dbReference>
<dbReference type="Gene3D" id="1.10.12.10">
    <property type="entry name" value="Lyase 2-enoyl-coa Hydratase, Chain A, domain 2"/>
    <property type="match status" value="1"/>
</dbReference>
<accession>A0A2M6UHB1</accession>
<evidence type="ECO:0000256" key="2">
    <source>
        <dbReference type="ARBA" id="ARBA00023098"/>
    </source>
</evidence>
<dbReference type="Pfam" id="PF00378">
    <property type="entry name" value="ECH_1"/>
    <property type="match status" value="1"/>
</dbReference>
<evidence type="ECO:0000256" key="3">
    <source>
        <dbReference type="ARBA" id="ARBA00023239"/>
    </source>
</evidence>
<dbReference type="InterPro" id="IPR029045">
    <property type="entry name" value="ClpP/crotonase-like_dom_sf"/>
</dbReference>
<comment type="caution">
    <text evidence="5">The sequence shown here is derived from an EMBL/GenBank/DDBJ whole genome shotgun (WGS) entry which is preliminary data.</text>
</comment>
<sequence>MTNQPAVSEPPVIFTKQDGIATVKINRPRARNAFNVETSDTLLRIWQEIDESPDVRCIIFTSSDCGTFCAGMDLKEAARLKAETGRDILSFYKDPMQARMRRVKVPIVAAMTGHLAAGGMMLSLNCDIRVGLKNTKIGITETKIGRGSPWGMPLVWMLPQAVLMEMTMTGDLYPIERFHELGFINYLEETPDKVRSRATKIAESIRDNAPLSVIAGKRAILNAMSVGCDAGMESAFHIYREAYSSEDAQEGPRAFAEGRKPVWKGR</sequence>
<dbReference type="PANTHER" id="PTHR11941:SF169">
    <property type="entry name" value="(7AS)-7A-METHYL-1,5-DIOXO-2,3,5,6,7,7A-HEXAHYDRO-1H-INDENE-CARBOXYL-COA HYDROLASE"/>
    <property type="match status" value="1"/>
</dbReference>
<evidence type="ECO:0000313" key="6">
    <source>
        <dbReference type="Proteomes" id="UP000228930"/>
    </source>
</evidence>
<dbReference type="InterPro" id="IPR018376">
    <property type="entry name" value="Enoyl-CoA_hyd/isom_CS"/>
</dbReference>
<dbReference type="AlphaFoldDB" id="A0A2M6UHB1"/>
<dbReference type="InterPro" id="IPR014748">
    <property type="entry name" value="Enoyl-CoA_hydra_C"/>
</dbReference>
<dbReference type="InterPro" id="IPR001753">
    <property type="entry name" value="Enoyl-CoA_hydra/iso"/>
</dbReference>
<dbReference type="Gene3D" id="3.90.226.10">
    <property type="entry name" value="2-enoyl-CoA Hydratase, Chain A, domain 1"/>
    <property type="match status" value="1"/>
</dbReference>
<keyword evidence="6" id="KW-1185">Reference proteome</keyword>
<proteinExistence type="inferred from homology"/>
<keyword evidence="3" id="KW-0456">Lyase</keyword>
<evidence type="ECO:0000313" key="5">
    <source>
        <dbReference type="EMBL" id="PIT03925.1"/>
    </source>
</evidence>
<evidence type="ECO:0000256" key="1">
    <source>
        <dbReference type="ARBA" id="ARBA00005254"/>
    </source>
</evidence>
<dbReference type="PANTHER" id="PTHR11941">
    <property type="entry name" value="ENOYL-COA HYDRATASE-RELATED"/>
    <property type="match status" value="1"/>
</dbReference>
<dbReference type="EMBL" id="LFJC01000003">
    <property type="protein sequence ID" value="PIT03925.1"/>
    <property type="molecule type" value="Genomic_DNA"/>
</dbReference>